<feature type="domain" description="Ig-like" evidence="15">
    <location>
        <begin position="2990"/>
        <end position="3078"/>
    </location>
</feature>
<evidence type="ECO:0000259" key="16">
    <source>
        <dbReference type="PROSITE" id="PS50853"/>
    </source>
</evidence>
<dbReference type="InterPro" id="IPR036179">
    <property type="entry name" value="Ig-like_dom_sf"/>
</dbReference>
<evidence type="ECO:0000313" key="18">
    <source>
        <dbReference type="RefSeq" id="XP_011496107.1"/>
    </source>
</evidence>
<dbReference type="FunFam" id="2.60.40.10:FF:000160">
    <property type="entry name" value="Titin a"/>
    <property type="match status" value="1"/>
</dbReference>
<keyword evidence="8" id="KW-0514">Muscle protein</keyword>
<feature type="region of interest" description="Disordered" evidence="13">
    <location>
        <begin position="961"/>
        <end position="1112"/>
    </location>
</feature>
<feature type="region of interest" description="Disordered" evidence="13">
    <location>
        <begin position="375"/>
        <end position="394"/>
    </location>
</feature>
<dbReference type="GO" id="GO:0009888">
    <property type="term" value="P:tissue development"/>
    <property type="evidence" value="ECO:0007669"/>
    <property type="project" value="UniProtKB-ARBA"/>
</dbReference>
<dbReference type="FunFam" id="2.60.40.10:FF:000003">
    <property type="entry name" value="Titin isoform E"/>
    <property type="match status" value="1"/>
</dbReference>
<feature type="region of interest" description="Disordered" evidence="13">
    <location>
        <begin position="1245"/>
        <end position="1270"/>
    </location>
</feature>
<keyword evidence="10" id="KW-0393">Immunoglobulin domain</keyword>
<dbReference type="FunFam" id="2.60.40.10:FF:000031">
    <property type="entry name" value="Myosin-binding protein C, slow type"/>
    <property type="match status" value="1"/>
</dbReference>
<keyword evidence="9" id="KW-0539">Nucleus</keyword>
<dbReference type="GeneID" id="105360804"/>
<feature type="domain" description="Ig-like" evidence="15">
    <location>
        <begin position="3642"/>
        <end position="3728"/>
    </location>
</feature>
<dbReference type="SUPFAM" id="SSF50044">
    <property type="entry name" value="SH3-domain"/>
    <property type="match status" value="1"/>
</dbReference>
<feature type="domain" description="Ig-like" evidence="15">
    <location>
        <begin position="3091"/>
        <end position="3176"/>
    </location>
</feature>
<dbReference type="RefSeq" id="XP_011496107.1">
    <property type="nucleotide sequence ID" value="XM_011497805.1"/>
</dbReference>
<feature type="region of interest" description="Disordered" evidence="13">
    <location>
        <begin position="1796"/>
        <end position="1816"/>
    </location>
</feature>
<dbReference type="Pfam" id="PF00041">
    <property type="entry name" value="fn3"/>
    <property type="match status" value="4"/>
</dbReference>
<feature type="compositionally biased region" description="Basic and acidic residues" evidence="13">
    <location>
        <begin position="1087"/>
        <end position="1112"/>
    </location>
</feature>
<feature type="compositionally biased region" description="Basic and acidic residues" evidence="13">
    <location>
        <begin position="961"/>
        <end position="985"/>
    </location>
</feature>
<evidence type="ECO:0000256" key="2">
    <source>
        <dbReference type="ARBA" id="ARBA00004496"/>
    </source>
</evidence>
<dbReference type="CDD" id="cd00096">
    <property type="entry name" value="Ig"/>
    <property type="match status" value="1"/>
</dbReference>
<evidence type="ECO:0000256" key="8">
    <source>
        <dbReference type="ARBA" id="ARBA00023179"/>
    </source>
</evidence>
<name>A0AAJ6YDK6_9HYME</name>
<feature type="domain" description="Fibronectin type-III" evidence="16">
    <location>
        <begin position="3971"/>
        <end position="4066"/>
    </location>
</feature>
<dbReference type="FunFam" id="2.60.40.10:FF:001138">
    <property type="entry name" value="Sallimus, isoform P"/>
    <property type="match status" value="1"/>
</dbReference>
<evidence type="ECO:0000259" key="15">
    <source>
        <dbReference type="PROSITE" id="PS50835"/>
    </source>
</evidence>
<feature type="region of interest" description="Disordered" evidence="13">
    <location>
        <begin position="1913"/>
        <end position="1933"/>
    </location>
</feature>
<dbReference type="FunFam" id="2.60.40.10:FF:000032">
    <property type="entry name" value="palladin isoform X1"/>
    <property type="match status" value="2"/>
</dbReference>
<organism evidence="17 18">
    <name type="scientific">Ceratosolen solmsi marchali</name>
    <dbReference type="NCBI Taxonomy" id="326594"/>
    <lineage>
        <taxon>Eukaryota</taxon>
        <taxon>Metazoa</taxon>
        <taxon>Ecdysozoa</taxon>
        <taxon>Arthropoda</taxon>
        <taxon>Hexapoda</taxon>
        <taxon>Insecta</taxon>
        <taxon>Pterygota</taxon>
        <taxon>Neoptera</taxon>
        <taxon>Endopterygota</taxon>
        <taxon>Hymenoptera</taxon>
        <taxon>Apocrita</taxon>
        <taxon>Proctotrupomorpha</taxon>
        <taxon>Chalcidoidea</taxon>
        <taxon>Agaonidae</taxon>
        <taxon>Agaoninae</taxon>
        <taxon>Ceratosolen</taxon>
    </lineage>
</organism>
<dbReference type="KEGG" id="csol:105360804"/>
<reference evidence="18" key="1">
    <citation type="submission" date="2025-08" db="UniProtKB">
        <authorList>
            <consortium name="RefSeq"/>
        </authorList>
    </citation>
    <scope>IDENTIFICATION</scope>
</reference>
<evidence type="ECO:0000256" key="11">
    <source>
        <dbReference type="ARBA" id="ARBA00073138"/>
    </source>
</evidence>
<proteinExistence type="inferred from homology"/>
<dbReference type="SUPFAM" id="SSF49265">
    <property type="entry name" value="Fibronectin type III"/>
    <property type="match status" value="2"/>
</dbReference>
<keyword evidence="7" id="KW-1015">Disulfide bond</keyword>
<feature type="domain" description="Ig-like" evidence="15">
    <location>
        <begin position="3462"/>
        <end position="3545"/>
    </location>
</feature>
<dbReference type="PANTHER" id="PTHR13817">
    <property type="entry name" value="TITIN"/>
    <property type="match status" value="1"/>
</dbReference>
<evidence type="ECO:0000256" key="1">
    <source>
        <dbReference type="ARBA" id="ARBA00004123"/>
    </source>
</evidence>
<dbReference type="FunFam" id="2.60.40.10:FF:000147">
    <property type="entry name" value="Myosin light chain kinase"/>
    <property type="match status" value="1"/>
</dbReference>
<dbReference type="Gene3D" id="2.60.40.10">
    <property type="entry name" value="Immunoglobulins"/>
    <property type="match status" value="13"/>
</dbReference>
<dbReference type="CDD" id="cd00063">
    <property type="entry name" value="FN3"/>
    <property type="match status" value="4"/>
</dbReference>
<evidence type="ECO:0000256" key="9">
    <source>
        <dbReference type="ARBA" id="ARBA00023242"/>
    </source>
</evidence>
<protein>
    <recommendedName>
        <fullName evidence="11">Titin</fullName>
    </recommendedName>
</protein>
<feature type="domain" description="Fibronectin type-III" evidence="16">
    <location>
        <begin position="3739"/>
        <end position="3833"/>
    </location>
</feature>
<dbReference type="GO" id="GO:0030018">
    <property type="term" value="C:Z disc"/>
    <property type="evidence" value="ECO:0007669"/>
    <property type="project" value="UniProtKB-ARBA"/>
</dbReference>
<dbReference type="InterPro" id="IPR003961">
    <property type="entry name" value="FN3_dom"/>
</dbReference>
<evidence type="ECO:0000256" key="10">
    <source>
        <dbReference type="ARBA" id="ARBA00023319"/>
    </source>
</evidence>
<feature type="compositionally biased region" description="Basic and acidic residues" evidence="13">
    <location>
        <begin position="1257"/>
        <end position="1269"/>
    </location>
</feature>
<evidence type="ECO:0000256" key="4">
    <source>
        <dbReference type="ARBA" id="ARBA00022443"/>
    </source>
</evidence>
<evidence type="ECO:0000256" key="7">
    <source>
        <dbReference type="ARBA" id="ARBA00023157"/>
    </source>
</evidence>
<keyword evidence="4 12" id="KW-0728">SH3 domain</keyword>
<dbReference type="SMART" id="SM00409">
    <property type="entry name" value="IG"/>
    <property type="match status" value="9"/>
</dbReference>
<evidence type="ECO:0000259" key="14">
    <source>
        <dbReference type="PROSITE" id="PS50002"/>
    </source>
</evidence>
<feature type="domain" description="Ig-like" evidence="15">
    <location>
        <begin position="3187"/>
        <end position="3277"/>
    </location>
</feature>
<feature type="compositionally biased region" description="Basic and acidic residues" evidence="13">
    <location>
        <begin position="2161"/>
        <end position="2200"/>
    </location>
</feature>
<dbReference type="InterPro" id="IPR050964">
    <property type="entry name" value="Striated_Muscle_Regulatory"/>
</dbReference>
<comment type="similarity">
    <text evidence="3">Belongs to the protein kinase superfamily. CAMK Ser/Thr protein kinase family.</text>
</comment>
<dbReference type="InterPro" id="IPR036116">
    <property type="entry name" value="FN3_sf"/>
</dbReference>
<evidence type="ECO:0000313" key="17">
    <source>
        <dbReference type="Proteomes" id="UP000695007"/>
    </source>
</evidence>
<dbReference type="GO" id="GO:0005634">
    <property type="term" value="C:nucleus"/>
    <property type="evidence" value="ECO:0007669"/>
    <property type="project" value="UniProtKB-SubCell"/>
</dbReference>
<feature type="compositionally biased region" description="Basic and acidic residues" evidence="13">
    <location>
        <begin position="2066"/>
        <end position="2114"/>
    </location>
</feature>
<dbReference type="CDD" id="cd11856">
    <property type="entry name" value="SH3_p47phox_like"/>
    <property type="match status" value="1"/>
</dbReference>
<keyword evidence="6" id="KW-0677">Repeat</keyword>
<feature type="compositionally biased region" description="Basic and acidic residues" evidence="13">
    <location>
        <begin position="992"/>
        <end position="1040"/>
    </location>
</feature>
<evidence type="ECO:0000256" key="6">
    <source>
        <dbReference type="ARBA" id="ARBA00022737"/>
    </source>
</evidence>
<feature type="domain" description="Ig-like" evidence="15">
    <location>
        <begin position="3372"/>
        <end position="3456"/>
    </location>
</feature>
<keyword evidence="17" id="KW-1185">Reference proteome</keyword>
<accession>A0AAJ6YDK6</accession>
<dbReference type="SUPFAM" id="SSF48726">
    <property type="entry name" value="Immunoglobulin"/>
    <property type="match status" value="9"/>
</dbReference>
<comment type="subcellular location">
    <subcellularLocation>
        <location evidence="2">Cytoplasm</location>
    </subcellularLocation>
    <subcellularLocation>
        <location evidence="1">Nucleus</location>
    </subcellularLocation>
</comment>
<dbReference type="GO" id="GO:0005198">
    <property type="term" value="F:structural molecule activity"/>
    <property type="evidence" value="ECO:0007669"/>
    <property type="project" value="UniProtKB-ARBA"/>
</dbReference>
<sequence>MTPITFINEVPEEEVIFYETTGLLPELQYGIPKEVEQVTKTVTVVHELTPTGNDKKTTKERVTKRKGNKQTVTEIITIDEMDKLPLCFVNEVPEEEVIFDETTGVLATLEYGRPKEIETVKEEITLVHEIMPAEKEKKTTKKRITTRKGSKQSVIEIVKIEEAGEAPKIIINEIPDEEVIFEETTGLLPMTEFCKPIASEEIKEQVLVMQDVTSEGKDRKTIKKKAIKQKGRRKSVIETIIIHEEGKKPISFVHETPVEEVIFDETTGVLPSTVYVKPTETAEIKEQITVVHETTPEGKEKKTTKKRITKRKGRKQSVTEIIKIEEDGKIPITFINEVPEEVIIFSESTGVLPVTESAQAEQPVEVSKQVTLTQGVTQEGKEQRTLKKRTTKRIGPKQSVTELVTVEVAGKPPKTFVKEAPEEEIVFDERTELIPVTEYNKPEQTAEISEQITILLEKIPEGTDKKTTKKRVTKRKGRKQSVTEMVTIEEHGKHPISFINEVPEEEIIFTETTGLLPVTEYAKSRETAEIMKQTIIMQEITQEKKHKQTVKQIVKKRKGPKESLSEVVTIEEEGTEAPIIIVNEVPNEEIIFDEITELIPVTKDDKIKEHVEVSELITVSQEITPEGQDKKITKKRITRRRGPKQSITEIIKIEEEGKEPIISKQEVPEELIIHEESTDLLPITESQKPEELEQIKEQIMITQELTPEEKNITTTKKRIVKRKGPKQSVTEIITVKEADKIPITLINNFPEEEIIYDEKTLIIPTNDEDIDINVTRKKSKKKKPVKKKADYEEWVEPEYTPAVLEPMPEKIQWDTKKPKDKQKRTPELQKLVPMKIERKEIKPIKLKITEPTEVAQYPGMKLKKVTIPKRKESKAVKVPKIRLKSRIILISDWPTPLQIPILTILEENPLQSGILSRNIDEAEKILKKKYKKKKLPGKDIIDLEELDKEFDDLKKKPLEKVDDLMPYEKRKKTPKDQPSEEDKKLKLGKGKIPKDDSVPEDIHLKKVPEKKEKSVDKKEKKPKLIDEPMDVDKEKEDKPETTIQPLNFKPSDVDNVDLEKYEPEEKEKPTDESPERPREKYKRPDKKKKDQEIDHIPILKGEPKPKKLEDDTDVKFRVPVQDKPDEIPEEITLKPWQKQNESTLLKIEDTKFEGLDKTISPSENDSVNKLNYTQDISQPLYKTPKHRKLPIQDENKTYEGEFDTIKNDVSLKICCCFYGLEFFNLIIHLLDIQLPKEDIKESDNISPTKKLKKKKPKTNDTVELKEKHATQSNENQIPDIFEDIHEIKPVTDKANEEVSLVESMNDMGPLVETLSQDISADKLCIETKQQGQIVDANSGIRESTDATEVFPEITVTEINDSMIGDQIVENIKVAFKIEQSVLPEELSKNIIENTEKKIDTEIYLDDQIKNVKEVLTPTLESPHSVTKDESEYAPQTSNITDEIKAKDGIEKKKKKPVKKKADYEEWVEPEYTPAVLEPMPEKIQWDTKKPKDKQKRTPELQKLVTIPKRKESKAVKVPKIRLKSRIILISDWPTPLQIPILTILEENPLQSGILSRNIDEAEKILKKKYKKKKLPGKDIIDLEELDKEFDDLKKKPLEKVDDLMPYEKRKKTPKDQPSEEDKKLKLGKGKIPKDDSVPEDIHLKKVPEKKEKSVDKKEKKPKLIDEPMDVDKEKEDKPETTIQPLNFKPSDVDNVDLEKYEPEEKEKPTDESPERPREKYKRPDKKKKDQEIDHIPILKGEPKPKKLEDDTDVKFRVPVQDKPDEIPEEILLKPWTKEKPMHEEKMDIDEQIGLQPLDQKQDANTDNIKMPLQKKKKQKIVNELNKDMLYDKPEDNTSSPITAAEICNEQIEKYEKIKPGILEIPKNVPDIILADITEQQISKIGKKKKKPVKKKADYEEWVEPEYTPAVLEPMPEKIQWDTKKPKDKQKRTPELQKLVTIPKRKESKAVKVPKIRLKSRIILISDWPTPLQIPILTILEENPLQSGILSRNIDEAEKILKKKYKKKKLPGKDIIDLEELDKEFDDLKKKPLEKVDDLMPYEKRKKTPKDQPSEEDKKLKLGKGKIPKDDSVPEDIHLKKVPEKKEKSVDKKEKKPKLIDEPMDVDKEKEDKPETTIQPLNFKPSDVDNVDLEKYEPEEKEKPTDESPERPREKYKRPDKKKKDQEIDHIPILKGEPKPKKLEDDTDVKFRVPVQDKPDEIPEEILLKPSANETAAKTENDIISRQDDIIKKEKPIKKCKQPLEPDEIDELIDLAKLEESDKTTIVTPTDIVNVEKPEDINNDTLLNEKLKSKVKVEETLEELTIVKPVPQDEDKEEKEIPLEKEIVDVEIIEEVAIKRKPEKKPSIDETPEEDTIHKQAELVEVKKSDDVQTSIPLKKKPKKKVKVEETVEELTIVKPEIIDDVRIKRRPEKKPSIDEFVEEITVTKPKEDDTTVPKSEDVVVELPLKKKENIVADDSADEITIQKLIPLKKEIVDEEIIEEVAIKPKPKKKPSIDETPEEVTIHKQVELDQVKQPEDVETSMPVKKKPKKKVKVDETVEELTIKKPIPLEDVTDNVEEYTLKRKPPKMLPKPIEEIYEDVTIKKLRSRKKPRSDLPEVTETETVTFKPRKITTKEEVEQEFKISLNTYEEENISLSGKVKIKPRKKKPTYSEEAGEETIQIIQEFDNSVPVVEEIIDESEDEYSIKEHETNELNLPLKRKSVDKCQSYAIEDIEDDVRLPLKSNQKYLCENTDESIEIKLKPKRRVSTLEEGEATLSLLKEDNISEEEYIVQDGDTMYSVCSYVAETNEAINLIEGEKVLVIEHTNSDWWFVKKNLTQEKGWVPAQYLLDEIQYSLYLQRKLHEKIDKLPVFEKPAIGDETSAPRFIEKLQPIHTPDGYTVQFECQVKGVPRPQITWFRQTAIIKPSPDFQMFYDDDNVATLIIKEVFPEDAGTFTCVAKNTVGFASSTTELIVEIPGSDHGSDVTILSRKSLSRESSLADILEGIPPTFSRQPKAKCVQEGDNVILECRLVAVPEPEITWLYNNKKLSNQENMIITTESDMHMYCSIMKITKVLKTQEGKYTIVAKNREGEATIEIPLKVQTTNKEPPEILEPLKPFAVREGDTVVLSTHIVGNPQPLISWLKNGQPLCEMIPKKDGNLNTLTFIQSVISDSGEYSVVAKNELGTAETKATLTVEEIPSGAPEPPLFTERFQELTVPERGNFKLVAKVTGNPIPEVTWLRNNRPLEKSSDVTEIYDGENIVLEIRNANSETDAGDYKCVAINPVGKTSHGAKVTVDVDKVIFIKKLEKRKTIDEYKSLELICETSHTVSTTWWHNDKEISGMDHREVIEEGKIHKLVIKRVTQGDEGNYKCIVKNQTTFCNVKVNATKPEFVKKLQDFEVIERNSAILEVEITSQTADVSWFKDGIELFPSSEKLEFIKEGTVRKLLIRSSSIQDEGEYTCFLSDQKCTAEVTVVELPPEIITKMQNVTIVKGEKAIFEIELTKGDALVQWFKDDQELKFSEHIQLSIDGKRQKLKIYNSELDDEGIYSCRVGKQISIAKLTIEEPEVEFVKRLPEVTLISLNEDAIFEIQLSKPDIPVTWLRKGQEIHDSPKYTIIDERFKKKLIVKNCTIEDALEYSVTATNVKCSSKLKVKVIEAPPIISMNSPNIYRVKAGDDIEMNVNFTAAPKPTDEWTVNGNLIQKSKRIIQTLNDEFAALTIRKVQKSDIGDYTLKVTNVHGDATINIKLIVMQIPNAPDTPEAIDVTNDSVTLQWNEPEFDGNSPIIEYILEYREKEAITWTKVLEIITTTEHTVNKLITGREYVFRIIAVNLIGPSEPSTNSKLIKIMDASQLPQNEPGSPRGPLEISGMTATSFTIKWETPEDDGGSPITEYIIEMKETSMKSWKKVGTTKGDITHVGVSDLITDTPYDFRITAKNKIGLGLPFVSKEPITSGKILKITKISESRIYALLGSFPETKIINYKTPPSPPTNVHVTNITTRSVTLNWSPPTSTGGADLTGYIIEKRPLTGKGSKWTKVVTLDGTINSHVIENLKENEFLFRVFAENNIGLSAATTSEPVLLKSHAIPSPPTAPLEIRQIAGNTIAMEWGRPEFDGGAPLEAYKIAVRDVKKTMWMEVGRVNAGIQKLTIRDLQENHEYLFRIYAKNEIGCSEPLESEEPFKILPASDLAVIEPVAEVPDRGETTSLSFSTENTSSWLRDHNMDADIHSYARARLLRKDEYFFRIWLNAKKLFK</sequence>
<dbReference type="GO" id="GO:0009653">
    <property type="term" value="P:anatomical structure morphogenesis"/>
    <property type="evidence" value="ECO:0007669"/>
    <property type="project" value="UniProtKB-ARBA"/>
</dbReference>
<dbReference type="SMART" id="SM00326">
    <property type="entry name" value="SH3"/>
    <property type="match status" value="1"/>
</dbReference>
<feature type="compositionally biased region" description="Basic and acidic residues" evidence="13">
    <location>
        <begin position="2131"/>
        <end position="2152"/>
    </location>
</feature>
<evidence type="ECO:0000256" key="5">
    <source>
        <dbReference type="ARBA" id="ARBA00022490"/>
    </source>
</evidence>
<feature type="region of interest" description="Disordered" evidence="13">
    <location>
        <begin position="1600"/>
        <end position="1761"/>
    </location>
</feature>
<dbReference type="FunFam" id="2.60.40.10:FF:000050">
    <property type="entry name" value="Titin isoform B"/>
    <property type="match status" value="2"/>
</dbReference>
<dbReference type="InterPro" id="IPR003598">
    <property type="entry name" value="Ig_sub2"/>
</dbReference>
<dbReference type="InterPro" id="IPR013098">
    <property type="entry name" value="Ig_I-set"/>
</dbReference>
<dbReference type="InterPro" id="IPR003599">
    <property type="entry name" value="Ig_sub"/>
</dbReference>
<dbReference type="PROSITE" id="PS50853">
    <property type="entry name" value="FN3"/>
    <property type="match status" value="4"/>
</dbReference>
<dbReference type="Proteomes" id="UP000695007">
    <property type="component" value="Unplaced"/>
</dbReference>
<dbReference type="GO" id="GO:0007517">
    <property type="term" value="P:muscle organ development"/>
    <property type="evidence" value="ECO:0007669"/>
    <property type="project" value="UniProtKB-ARBA"/>
</dbReference>
<dbReference type="SMART" id="SM00060">
    <property type="entry name" value="FN3"/>
    <property type="match status" value="4"/>
</dbReference>
<dbReference type="PROSITE" id="PS50002">
    <property type="entry name" value="SH3"/>
    <property type="match status" value="1"/>
</dbReference>
<feature type="domain" description="Ig-like" evidence="15">
    <location>
        <begin position="3281"/>
        <end position="3370"/>
    </location>
</feature>
<dbReference type="InterPro" id="IPR013783">
    <property type="entry name" value="Ig-like_fold"/>
</dbReference>
<feature type="compositionally biased region" description="Basic and acidic residues" evidence="13">
    <location>
        <begin position="1057"/>
        <end position="1078"/>
    </location>
</feature>
<feature type="domain" description="SH3" evidence="14">
    <location>
        <begin position="2774"/>
        <end position="2835"/>
    </location>
</feature>
<feature type="compositionally biased region" description="Basic and acidic residues" evidence="13">
    <location>
        <begin position="1726"/>
        <end position="1761"/>
    </location>
</feature>
<evidence type="ECO:0000256" key="13">
    <source>
        <dbReference type="SAM" id="MobiDB-lite"/>
    </source>
</evidence>
<feature type="domain" description="Fibronectin type-III" evidence="16">
    <location>
        <begin position="4071"/>
        <end position="4167"/>
    </location>
</feature>
<feature type="compositionally biased region" description="Basic and acidic residues" evidence="13">
    <location>
        <begin position="1631"/>
        <end position="1679"/>
    </location>
</feature>
<dbReference type="SMART" id="SM00408">
    <property type="entry name" value="IGc2"/>
    <property type="match status" value="8"/>
</dbReference>
<evidence type="ECO:0000256" key="3">
    <source>
        <dbReference type="ARBA" id="ARBA00006692"/>
    </source>
</evidence>
<feature type="domain" description="Ig-like" evidence="15">
    <location>
        <begin position="2866"/>
        <end position="2955"/>
    </location>
</feature>
<dbReference type="InterPro" id="IPR001452">
    <property type="entry name" value="SH3_domain"/>
</dbReference>
<keyword evidence="5" id="KW-0963">Cytoplasm</keyword>
<feature type="domain" description="Fibronectin type-III" evidence="16">
    <location>
        <begin position="3844"/>
        <end position="3939"/>
    </location>
</feature>
<feature type="region of interest" description="Disordered" evidence="13">
    <location>
        <begin position="2035"/>
        <end position="2203"/>
    </location>
</feature>
<dbReference type="GO" id="GO:0030154">
    <property type="term" value="P:cell differentiation"/>
    <property type="evidence" value="ECO:0007669"/>
    <property type="project" value="UniProtKB-ARBA"/>
</dbReference>
<dbReference type="Pfam" id="PF07653">
    <property type="entry name" value="SH3_2"/>
    <property type="match status" value="1"/>
</dbReference>
<feature type="compositionally biased region" description="Basic and acidic residues" evidence="13">
    <location>
        <begin position="1696"/>
        <end position="1717"/>
    </location>
</feature>
<dbReference type="PROSITE" id="PS50835">
    <property type="entry name" value="IG_LIKE"/>
    <property type="match status" value="8"/>
</dbReference>
<gene>
    <name evidence="18" type="primary">LOC105360804</name>
</gene>
<feature type="compositionally biased region" description="Basic and acidic residues" evidence="13">
    <location>
        <begin position="1600"/>
        <end position="1624"/>
    </location>
</feature>
<dbReference type="PANTHER" id="PTHR13817:SF151">
    <property type="entry name" value="TITIN"/>
    <property type="match status" value="1"/>
</dbReference>
<dbReference type="InterPro" id="IPR007110">
    <property type="entry name" value="Ig-like_dom"/>
</dbReference>
<feature type="compositionally biased region" description="Basic and acidic residues" evidence="13">
    <location>
        <begin position="1914"/>
        <end position="1933"/>
    </location>
</feature>
<feature type="compositionally biased region" description="Basic and acidic residues" evidence="13">
    <location>
        <begin position="2035"/>
        <end position="2059"/>
    </location>
</feature>
<dbReference type="InterPro" id="IPR036028">
    <property type="entry name" value="SH3-like_dom_sf"/>
</dbReference>
<evidence type="ECO:0000256" key="12">
    <source>
        <dbReference type="PROSITE-ProRule" id="PRU00192"/>
    </source>
</evidence>
<dbReference type="Gene3D" id="2.30.30.40">
    <property type="entry name" value="SH3 Domains"/>
    <property type="match status" value="1"/>
</dbReference>
<dbReference type="Pfam" id="PF07679">
    <property type="entry name" value="I-set"/>
    <property type="match status" value="9"/>
</dbReference>